<evidence type="ECO:0000256" key="1">
    <source>
        <dbReference type="ARBA" id="ARBA00004141"/>
    </source>
</evidence>
<keyword evidence="9" id="KW-1185">Reference proteome</keyword>
<evidence type="ECO:0000256" key="6">
    <source>
        <dbReference type="SAM" id="Phobius"/>
    </source>
</evidence>
<evidence type="ECO:0000256" key="2">
    <source>
        <dbReference type="ARBA" id="ARBA00008066"/>
    </source>
</evidence>
<keyword evidence="3 6" id="KW-0812">Transmembrane</keyword>
<reference evidence="8 9" key="1">
    <citation type="submission" date="2017-06" db="EMBL/GenBank/DDBJ databases">
        <title>Comparative genomic analysis of Ambrosia Fusariam Clade fungi.</title>
        <authorList>
            <person name="Stajich J.E."/>
            <person name="Carrillo J."/>
            <person name="Kijimoto T."/>
            <person name="Eskalen A."/>
            <person name="O'Donnell K."/>
            <person name="Kasson M."/>
        </authorList>
    </citation>
    <scope>NUCLEOTIDE SEQUENCE [LARGE SCALE GENOMIC DNA]</scope>
    <source>
        <strain evidence="8 9">NRRL62606</strain>
    </source>
</reference>
<proteinExistence type="inferred from homology"/>
<evidence type="ECO:0000256" key="5">
    <source>
        <dbReference type="ARBA" id="ARBA00023136"/>
    </source>
</evidence>
<accession>A0A428P275</accession>
<feature type="transmembrane region" description="Helical" evidence="6">
    <location>
        <begin position="124"/>
        <end position="145"/>
    </location>
</feature>
<evidence type="ECO:0000256" key="3">
    <source>
        <dbReference type="ARBA" id="ARBA00022692"/>
    </source>
</evidence>
<comment type="caution">
    <text evidence="8">The sequence shown here is derived from an EMBL/GenBank/DDBJ whole genome shotgun (WGS) entry which is preliminary data.</text>
</comment>
<dbReference type="Pfam" id="PF01490">
    <property type="entry name" value="Aa_trans"/>
    <property type="match status" value="1"/>
</dbReference>
<feature type="transmembrane region" description="Helical" evidence="6">
    <location>
        <begin position="184"/>
        <end position="206"/>
    </location>
</feature>
<dbReference type="Proteomes" id="UP000287972">
    <property type="component" value="Unassembled WGS sequence"/>
</dbReference>
<dbReference type="PANTHER" id="PTHR22950:SF683">
    <property type="entry name" value="AMINO ACID TRANSPORTER (EUROFUNG)"/>
    <property type="match status" value="1"/>
</dbReference>
<organism evidence="8 9">
    <name type="scientific">Fusarium floridanum</name>
    <dbReference type="NCBI Taxonomy" id="1325733"/>
    <lineage>
        <taxon>Eukaryota</taxon>
        <taxon>Fungi</taxon>
        <taxon>Dikarya</taxon>
        <taxon>Ascomycota</taxon>
        <taxon>Pezizomycotina</taxon>
        <taxon>Sordariomycetes</taxon>
        <taxon>Hypocreomycetidae</taxon>
        <taxon>Hypocreales</taxon>
        <taxon>Nectriaceae</taxon>
        <taxon>Fusarium</taxon>
        <taxon>Fusarium solani species complex</taxon>
    </lineage>
</organism>
<feature type="transmembrane region" description="Helical" evidence="6">
    <location>
        <begin position="351"/>
        <end position="373"/>
    </location>
</feature>
<feature type="domain" description="Amino acid transporter transmembrane" evidence="7">
    <location>
        <begin position="47"/>
        <end position="442"/>
    </location>
</feature>
<feature type="transmembrane region" description="Helical" evidence="6">
    <location>
        <begin position="379"/>
        <end position="402"/>
    </location>
</feature>
<feature type="transmembrane region" description="Helical" evidence="6">
    <location>
        <begin position="151"/>
        <end position="172"/>
    </location>
</feature>
<gene>
    <name evidence="8" type="ORF">CEP51_015819</name>
</gene>
<dbReference type="InterPro" id="IPR013057">
    <property type="entry name" value="AA_transpt_TM"/>
</dbReference>
<feature type="transmembrane region" description="Helical" evidence="6">
    <location>
        <begin position="267"/>
        <end position="288"/>
    </location>
</feature>
<name>A0A428P275_9HYPO</name>
<feature type="transmembrane region" description="Helical" evidence="6">
    <location>
        <begin position="234"/>
        <end position="255"/>
    </location>
</feature>
<feature type="transmembrane region" description="Helical" evidence="6">
    <location>
        <begin position="308"/>
        <end position="330"/>
    </location>
</feature>
<dbReference type="PANTHER" id="PTHR22950">
    <property type="entry name" value="AMINO ACID TRANSPORTER"/>
    <property type="match status" value="1"/>
</dbReference>
<protein>
    <recommendedName>
        <fullName evidence="7">Amino acid transporter transmembrane domain-containing protein</fullName>
    </recommendedName>
</protein>
<evidence type="ECO:0000313" key="8">
    <source>
        <dbReference type="EMBL" id="RSL47115.1"/>
    </source>
</evidence>
<comment type="similarity">
    <text evidence="2">Belongs to the amino acid/polyamine transporter 2 family.</text>
</comment>
<keyword evidence="4 6" id="KW-1133">Transmembrane helix</keyword>
<dbReference type="GO" id="GO:0016020">
    <property type="term" value="C:membrane"/>
    <property type="evidence" value="ECO:0007669"/>
    <property type="project" value="UniProtKB-SubCell"/>
</dbReference>
<feature type="transmembrane region" description="Helical" evidence="6">
    <location>
        <begin position="414"/>
        <end position="435"/>
    </location>
</feature>
<keyword evidence="5 6" id="KW-0472">Membrane</keyword>
<comment type="subcellular location">
    <subcellularLocation>
        <location evidence="1">Membrane</location>
        <topology evidence="1">Multi-pass membrane protein</topology>
    </subcellularLocation>
</comment>
<dbReference type="AlphaFoldDB" id="A0A428P275"/>
<sequence>MSKAKSDNADLNPVQSRDVVVGQSKELVHDAVFGELSEGGPNYRSLGWVGTTGLMMKTQIGLGVLSIPAVFDVLGIIPGVICLCAIGGITTWSNYIVGVFKLGHPEVYGIDDAGAMMFGRLGRIIFGTAFCCYFTCNSASAMLSVSIGLNAVSKPGACTAIFVFVAACVGFSTSSIRTLARLAWPVWVGLVGIIVSVTAVTIAVGVQDRPADAPREGEWKSDYKLVNSPEISKALSAISALVFSYAGTPAFFPIVSEMRNPKHYGRALFICQGVISACYITVGCVVYYYCGSYVASPALGSAGNTMKIVCYAIALPGLMVTNSIATHLPAKYIFVHALRGTKHLTSNTKTHWATWLGCTFGVSVIAYIIASAVPVFGSLISLVGALFGTLMSFQPMGCMWLYDNWSKDKAERNLSWTLMVGWCIFVIVSGTFLMVGGTYGSIVDIINAYKAAGGSAAWSCADNSNS</sequence>
<evidence type="ECO:0000256" key="4">
    <source>
        <dbReference type="ARBA" id="ARBA00022989"/>
    </source>
</evidence>
<dbReference type="EMBL" id="NKCL01000932">
    <property type="protein sequence ID" value="RSL47115.1"/>
    <property type="molecule type" value="Genomic_DNA"/>
</dbReference>
<evidence type="ECO:0000259" key="7">
    <source>
        <dbReference type="Pfam" id="PF01490"/>
    </source>
</evidence>
<dbReference type="GO" id="GO:0015179">
    <property type="term" value="F:L-amino acid transmembrane transporter activity"/>
    <property type="evidence" value="ECO:0007669"/>
    <property type="project" value="TreeGrafter"/>
</dbReference>
<evidence type="ECO:0000313" key="9">
    <source>
        <dbReference type="Proteomes" id="UP000287972"/>
    </source>
</evidence>